<feature type="domain" description="C2H2-type" evidence="2">
    <location>
        <begin position="80"/>
        <end position="108"/>
    </location>
</feature>
<name>A0A9P0F2Y9_BEMTA</name>
<keyword evidence="1" id="KW-0862">Zinc</keyword>
<dbReference type="SUPFAM" id="SSF57667">
    <property type="entry name" value="beta-beta-alpha zinc fingers"/>
    <property type="match status" value="1"/>
</dbReference>
<evidence type="ECO:0000313" key="3">
    <source>
        <dbReference type="EMBL" id="CAH0389748.1"/>
    </source>
</evidence>
<dbReference type="PROSITE" id="PS50157">
    <property type="entry name" value="ZINC_FINGER_C2H2_2"/>
    <property type="match status" value="2"/>
</dbReference>
<evidence type="ECO:0000313" key="4">
    <source>
        <dbReference type="Proteomes" id="UP001152759"/>
    </source>
</evidence>
<proteinExistence type="predicted"/>
<dbReference type="PROSITE" id="PS00028">
    <property type="entry name" value="ZINC_FINGER_C2H2_1"/>
    <property type="match status" value="2"/>
</dbReference>
<accession>A0A9P0F2Y9</accession>
<keyword evidence="1" id="KW-0863">Zinc-finger</keyword>
<reference evidence="3" key="1">
    <citation type="submission" date="2021-12" db="EMBL/GenBank/DDBJ databases">
        <authorList>
            <person name="King R."/>
        </authorList>
    </citation>
    <scope>NUCLEOTIDE SEQUENCE</scope>
</reference>
<organism evidence="3 4">
    <name type="scientific">Bemisia tabaci</name>
    <name type="common">Sweetpotato whitefly</name>
    <name type="synonym">Aleurodes tabaci</name>
    <dbReference type="NCBI Taxonomy" id="7038"/>
    <lineage>
        <taxon>Eukaryota</taxon>
        <taxon>Metazoa</taxon>
        <taxon>Ecdysozoa</taxon>
        <taxon>Arthropoda</taxon>
        <taxon>Hexapoda</taxon>
        <taxon>Insecta</taxon>
        <taxon>Pterygota</taxon>
        <taxon>Neoptera</taxon>
        <taxon>Paraneoptera</taxon>
        <taxon>Hemiptera</taxon>
        <taxon>Sternorrhyncha</taxon>
        <taxon>Aleyrodoidea</taxon>
        <taxon>Aleyrodidae</taxon>
        <taxon>Aleyrodinae</taxon>
        <taxon>Bemisia</taxon>
    </lineage>
</organism>
<keyword evidence="1" id="KW-0479">Metal-binding</keyword>
<dbReference type="InterPro" id="IPR013087">
    <property type="entry name" value="Znf_C2H2_type"/>
</dbReference>
<dbReference type="InterPro" id="IPR036236">
    <property type="entry name" value="Znf_C2H2_sf"/>
</dbReference>
<dbReference type="SMART" id="SM00355">
    <property type="entry name" value="ZnF_C2H2"/>
    <property type="match status" value="2"/>
</dbReference>
<dbReference type="Gene3D" id="3.30.160.60">
    <property type="entry name" value="Classic Zinc Finger"/>
    <property type="match status" value="1"/>
</dbReference>
<sequence length="118" mass="13392">MDGSQTLTFLIPEEEPQKPTILIPAEVSRSRRPVQYSIIKVQKQSSSAPPEEEHPCGKCGKKYRSHAALFNHMKMHTGATKCKTCRRTFATVDSLRRHVLFTHSVVKKKTESKGNEKE</sequence>
<dbReference type="AlphaFoldDB" id="A0A9P0F2Y9"/>
<feature type="domain" description="C2H2-type" evidence="2">
    <location>
        <begin position="54"/>
        <end position="81"/>
    </location>
</feature>
<dbReference type="GO" id="GO:0008270">
    <property type="term" value="F:zinc ion binding"/>
    <property type="evidence" value="ECO:0007669"/>
    <property type="project" value="UniProtKB-KW"/>
</dbReference>
<dbReference type="Proteomes" id="UP001152759">
    <property type="component" value="Chromosome 5"/>
</dbReference>
<keyword evidence="4" id="KW-1185">Reference proteome</keyword>
<dbReference type="EMBL" id="OU963866">
    <property type="protein sequence ID" value="CAH0389748.1"/>
    <property type="molecule type" value="Genomic_DNA"/>
</dbReference>
<evidence type="ECO:0000256" key="1">
    <source>
        <dbReference type="PROSITE-ProRule" id="PRU00042"/>
    </source>
</evidence>
<evidence type="ECO:0000259" key="2">
    <source>
        <dbReference type="PROSITE" id="PS50157"/>
    </source>
</evidence>
<gene>
    <name evidence="3" type="ORF">BEMITA_LOCUS8543</name>
</gene>
<dbReference type="Pfam" id="PF00096">
    <property type="entry name" value="zf-C2H2"/>
    <property type="match status" value="2"/>
</dbReference>
<protein>
    <recommendedName>
        <fullName evidence="2">C2H2-type domain-containing protein</fullName>
    </recommendedName>
</protein>